<keyword evidence="2" id="KW-1185">Reference proteome</keyword>
<accession>A0A2T0RVE2</accession>
<comment type="caution">
    <text evidence="1">The sequence shown here is derived from an EMBL/GenBank/DDBJ whole genome shotgun (WGS) entry which is preliminary data.</text>
</comment>
<evidence type="ECO:0000313" key="1">
    <source>
        <dbReference type="EMBL" id="PRY25169.1"/>
    </source>
</evidence>
<dbReference type="OrthoDB" id="7067979at2"/>
<protein>
    <recommendedName>
        <fullName evidence="3">Glycine zipper family protein</fullName>
    </recommendedName>
</protein>
<name>A0A2T0RVE2_9RHOB</name>
<evidence type="ECO:0000313" key="2">
    <source>
        <dbReference type="Proteomes" id="UP000239480"/>
    </source>
</evidence>
<evidence type="ECO:0008006" key="3">
    <source>
        <dbReference type="Google" id="ProtNLM"/>
    </source>
</evidence>
<dbReference type="RefSeq" id="WP_106204096.1">
    <property type="nucleotide sequence ID" value="NZ_PVTD01000002.1"/>
</dbReference>
<organism evidence="1 2">
    <name type="scientific">Aliiruegeria haliotis</name>
    <dbReference type="NCBI Taxonomy" id="1280846"/>
    <lineage>
        <taxon>Bacteria</taxon>
        <taxon>Pseudomonadati</taxon>
        <taxon>Pseudomonadota</taxon>
        <taxon>Alphaproteobacteria</taxon>
        <taxon>Rhodobacterales</taxon>
        <taxon>Roseobacteraceae</taxon>
        <taxon>Aliiruegeria</taxon>
    </lineage>
</organism>
<dbReference type="AlphaFoldDB" id="A0A2T0RVE2"/>
<dbReference type="PROSITE" id="PS51257">
    <property type="entry name" value="PROKAR_LIPOPROTEIN"/>
    <property type="match status" value="1"/>
</dbReference>
<dbReference type="EMBL" id="PVTD01000002">
    <property type="protein sequence ID" value="PRY25169.1"/>
    <property type="molecule type" value="Genomic_DNA"/>
</dbReference>
<proteinExistence type="predicted"/>
<gene>
    <name evidence="1" type="ORF">CLV78_102346</name>
</gene>
<reference evidence="1 2" key="1">
    <citation type="submission" date="2018-03" db="EMBL/GenBank/DDBJ databases">
        <title>Genomic Encyclopedia of Archaeal and Bacterial Type Strains, Phase II (KMG-II): from individual species to whole genera.</title>
        <authorList>
            <person name="Goeker M."/>
        </authorList>
    </citation>
    <scope>NUCLEOTIDE SEQUENCE [LARGE SCALE GENOMIC DNA]</scope>
    <source>
        <strain evidence="1 2">DSM 29328</strain>
    </source>
</reference>
<dbReference type="Proteomes" id="UP000239480">
    <property type="component" value="Unassembled WGS sequence"/>
</dbReference>
<sequence>MFRLAKLSVIPVVFLVGACENSGANYTPVIDGPVSANYNSDLAQCQSLAASQGTVNSETGAAALTGAALAGGTAALIDNTGSNARDAALVGAVAGGISSAAQNVSQKEVIVRNCMRSRGYNVVG</sequence>